<sequence length="101" mass="11939">KVILLHDNAPSHTAKLVKETIEAFSWEILSYTAYSPDLAPSNYYLFTSMGHALAEQRFTSYENIRKWLDDWFASKEQQFFWRGIHKLSDRWEKCIASDGQY</sequence>
<dbReference type="GO" id="GO:0032259">
    <property type="term" value="P:methylation"/>
    <property type="evidence" value="ECO:0007669"/>
    <property type="project" value="UniProtKB-KW"/>
</dbReference>
<keyword evidence="1" id="KW-0808">Transferase</keyword>
<name>E2BX77_HARSA</name>
<dbReference type="InterPro" id="IPR036397">
    <property type="entry name" value="RNaseH_sf"/>
</dbReference>
<dbReference type="GO" id="GO:0003676">
    <property type="term" value="F:nucleic acid binding"/>
    <property type="evidence" value="ECO:0007669"/>
    <property type="project" value="InterPro"/>
</dbReference>
<dbReference type="EMBL" id="GL451215">
    <property type="protein sequence ID" value="EFN79703.1"/>
    <property type="molecule type" value="Genomic_DNA"/>
</dbReference>
<evidence type="ECO:0000313" key="2">
    <source>
        <dbReference type="Proteomes" id="UP000008237"/>
    </source>
</evidence>
<gene>
    <name evidence="1" type="ORF">EAI_03650</name>
</gene>
<dbReference type="Gene3D" id="3.30.420.10">
    <property type="entry name" value="Ribonuclease H-like superfamily/Ribonuclease H"/>
    <property type="match status" value="1"/>
</dbReference>
<dbReference type="AlphaFoldDB" id="E2BX77"/>
<dbReference type="InterPro" id="IPR052709">
    <property type="entry name" value="Transposase-MT_Hybrid"/>
</dbReference>
<organism evidence="2">
    <name type="scientific">Harpegnathos saltator</name>
    <name type="common">Jerdon's jumping ant</name>
    <dbReference type="NCBI Taxonomy" id="610380"/>
    <lineage>
        <taxon>Eukaryota</taxon>
        <taxon>Metazoa</taxon>
        <taxon>Ecdysozoa</taxon>
        <taxon>Arthropoda</taxon>
        <taxon>Hexapoda</taxon>
        <taxon>Insecta</taxon>
        <taxon>Pterygota</taxon>
        <taxon>Neoptera</taxon>
        <taxon>Endopterygota</taxon>
        <taxon>Hymenoptera</taxon>
        <taxon>Apocrita</taxon>
        <taxon>Aculeata</taxon>
        <taxon>Formicoidea</taxon>
        <taxon>Formicidae</taxon>
        <taxon>Ponerinae</taxon>
        <taxon>Ponerini</taxon>
        <taxon>Harpegnathos</taxon>
    </lineage>
</organism>
<proteinExistence type="predicted"/>
<keyword evidence="2" id="KW-1185">Reference proteome</keyword>
<reference evidence="1 2" key="1">
    <citation type="journal article" date="2010" name="Science">
        <title>Genomic comparison of the ants Camponotus floridanus and Harpegnathos saltator.</title>
        <authorList>
            <person name="Bonasio R."/>
            <person name="Zhang G."/>
            <person name="Ye C."/>
            <person name="Mutti N.S."/>
            <person name="Fang X."/>
            <person name="Qin N."/>
            <person name="Donahue G."/>
            <person name="Yang P."/>
            <person name="Li Q."/>
            <person name="Li C."/>
            <person name="Zhang P."/>
            <person name="Huang Z."/>
            <person name="Berger S.L."/>
            <person name="Reinberg D."/>
            <person name="Wang J."/>
            <person name="Liebig J."/>
        </authorList>
    </citation>
    <scope>NUCLEOTIDE SEQUENCE [LARGE SCALE GENOMIC DNA]</scope>
    <source>
        <strain evidence="1 2">R22 G/1</strain>
    </source>
</reference>
<feature type="non-terminal residue" evidence="1">
    <location>
        <position position="101"/>
    </location>
</feature>
<dbReference type="PANTHER" id="PTHR46060:SF1">
    <property type="entry name" value="MARINER MOS1 TRANSPOSASE-LIKE PROTEIN"/>
    <property type="match status" value="1"/>
</dbReference>
<dbReference type="InParanoid" id="E2BX77"/>
<dbReference type="PANTHER" id="PTHR46060">
    <property type="entry name" value="MARINER MOS1 TRANSPOSASE-LIKE PROTEIN"/>
    <property type="match status" value="1"/>
</dbReference>
<protein>
    <submittedName>
        <fullName evidence="1">Histone-lysine N-methyltransferase SETMAR</fullName>
    </submittedName>
</protein>
<feature type="non-terminal residue" evidence="1">
    <location>
        <position position="1"/>
    </location>
</feature>
<evidence type="ECO:0000313" key="1">
    <source>
        <dbReference type="EMBL" id="EFN79703.1"/>
    </source>
</evidence>
<keyword evidence="1" id="KW-0489">Methyltransferase</keyword>
<dbReference type="GO" id="GO:0008168">
    <property type="term" value="F:methyltransferase activity"/>
    <property type="evidence" value="ECO:0007669"/>
    <property type="project" value="UniProtKB-KW"/>
</dbReference>
<dbReference type="Proteomes" id="UP000008237">
    <property type="component" value="Unassembled WGS sequence"/>
</dbReference>
<accession>E2BX77</accession>